<evidence type="ECO:0000256" key="1">
    <source>
        <dbReference type="SAM" id="MobiDB-lite"/>
    </source>
</evidence>
<reference evidence="3 4" key="1">
    <citation type="submission" date="2019-04" db="EMBL/GenBank/DDBJ databases">
        <title>Microbes associate with the intestines of laboratory mice.</title>
        <authorList>
            <person name="Navarre W."/>
            <person name="Wong E."/>
            <person name="Huang K."/>
            <person name="Tropini C."/>
            <person name="Ng K."/>
            <person name="Yu B."/>
        </authorList>
    </citation>
    <scope>NUCLEOTIDE SEQUENCE [LARGE SCALE GENOMIC DNA]</scope>
    <source>
        <strain evidence="3 4">NM62_B4-13</strain>
    </source>
</reference>
<dbReference type="Proteomes" id="UP000306631">
    <property type="component" value="Unassembled WGS sequence"/>
</dbReference>
<dbReference type="OrthoDB" id="784829at2"/>
<accession>A0A4S2D2K4</accession>
<dbReference type="EMBL" id="SRYW01000006">
    <property type="protein sequence ID" value="TGY34414.1"/>
    <property type="molecule type" value="Genomic_DNA"/>
</dbReference>
<name>A0A4S2D2K4_STEMA</name>
<dbReference type="RefSeq" id="WP_136004439.1">
    <property type="nucleotide sequence ID" value="NZ_SRYW01000006.1"/>
</dbReference>
<dbReference type="InterPro" id="IPR009270">
    <property type="entry name" value="DUF927"/>
</dbReference>
<evidence type="ECO:0000259" key="2">
    <source>
        <dbReference type="Pfam" id="PF06048"/>
    </source>
</evidence>
<dbReference type="Pfam" id="PF06048">
    <property type="entry name" value="DUF927"/>
    <property type="match status" value="1"/>
</dbReference>
<feature type="region of interest" description="Disordered" evidence="1">
    <location>
        <begin position="32"/>
        <end position="52"/>
    </location>
</feature>
<protein>
    <submittedName>
        <fullName evidence="3">DUF927 domain-containing protein</fullName>
    </submittedName>
</protein>
<proteinExistence type="predicted"/>
<evidence type="ECO:0000313" key="3">
    <source>
        <dbReference type="EMBL" id="TGY34414.1"/>
    </source>
</evidence>
<feature type="domain" description="DUF927" evidence="2">
    <location>
        <begin position="55"/>
        <end position="334"/>
    </location>
</feature>
<evidence type="ECO:0000313" key="4">
    <source>
        <dbReference type="Proteomes" id="UP000306631"/>
    </source>
</evidence>
<gene>
    <name evidence="3" type="ORF">E5352_08135</name>
</gene>
<sequence>MSNVKSVDFNDAAKAVGKKAVASSIQEAVRKGAGKATKKCAPTDAGSPSLPKAHYRLSDAGVFYVGVNEDGDQAEPVFICSPLKVEAKTRNSQSEEWGRLLTWTDADGHRHQWAAPAEMLVGDPREFVRQLAAGGVEMSAHRNTMQRLLAYIIQERIDARARNVAVPGWHDSSYVLPSGESYGSSEELLVYQHSGGLQHHYAAVGALTDWRREVASRCQGNSRLVLAVATMFAGPLLRFTGATGGGFHIVGGSSSGKTTALRVAASVVGPPEYAREWRSTANGLEGVAVLHNDATLILDELAQIDPKQAGDAAYLLANGNGKSRANRAGDARATARWRVMILSAGEVGLAQHMAEVGKQARAGQSVRLADVPAEAEAGHGVFERLHDANDGAGLSAILKDAAARTYGAPWPLWLEYLTHTDSPVLTAQLRESTGRFLATHVPEDASGEVRRVAERFAIVAFAGELASSCRHKLTGWPKGEATSSVAVCFQAWLRRRGGSGSADTDALLSRIRAFFEAHGESRLEAYRAPQAGLPVRDRAGFKRFDEVGVTEYMVLPEAFNRELCAGFDARLAARTLVDAGWLKPGGDGRTSTVVRIPGLGAVRLFVFDSRKVHDSAL</sequence>
<dbReference type="AlphaFoldDB" id="A0A4S2D2K4"/>
<organism evidence="3 4">
    <name type="scientific">Stenotrophomonas maltophilia</name>
    <name type="common">Pseudomonas maltophilia</name>
    <name type="synonym">Xanthomonas maltophilia</name>
    <dbReference type="NCBI Taxonomy" id="40324"/>
    <lineage>
        <taxon>Bacteria</taxon>
        <taxon>Pseudomonadati</taxon>
        <taxon>Pseudomonadota</taxon>
        <taxon>Gammaproteobacteria</taxon>
        <taxon>Lysobacterales</taxon>
        <taxon>Lysobacteraceae</taxon>
        <taxon>Stenotrophomonas</taxon>
        <taxon>Stenotrophomonas maltophilia group</taxon>
    </lineage>
</organism>
<comment type="caution">
    <text evidence="3">The sequence shown here is derived from an EMBL/GenBank/DDBJ whole genome shotgun (WGS) entry which is preliminary data.</text>
</comment>